<accession>A0AAE2VVT7</accession>
<dbReference type="PROSITE" id="PS51257">
    <property type="entry name" value="PROKAR_LIPOPROTEIN"/>
    <property type="match status" value="1"/>
</dbReference>
<feature type="chain" id="PRO_5042211540" description="Translation initiation factor 2" evidence="1">
    <location>
        <begin position="20"/>
        <end position="157"/>
    </location>
</feature>
<evidence type="ECO:0008006" key="4">
    <source>
        <dbReference type="Google" id="ProtNLM"/>
    </source>
</evidence>
<reference evidence="2 3" key="1">
    <citation type="submission" date="2021-01" db="EMBL/GenBank/DDBJ databases">
        <title>Diatom-associated Roseobacters Show Island Model of Population Structure.</title>
        <authorList>
            <person name="Qu L."/>
            <person name="Feng X."/>
            <person name="Chen Y."/>
            <person name="Li L."/>
            <person name="Wang X."/>
            <person name="Hu Z."/>
            <person name="Wang H."/>
            <person name="Luo H."/>
        </authorList>
    </citation>
    <scope>NUCLEOTIDE SEQUENCE [LARGE SCALE GENOMIC DNA]</scope>
    <source>
        <strain evidence="2 3">TR60-84</strain>
    </source>
</reference>
<evidence type="ECO:0000313" key="2">
    <source>
        <dbReference type="EMBL" id="MBM1712697.1"/>
    </source>
</evidence>
<proteinExistence type="predicted"/>
<name>A0AAE2VVT7_9RHOB</name>
<evidence type="ECO:0000313" key="3">
    <source>
        <dbReference type="Proteomes" id="UP000732193"/>
    </source>
</evidence>
<dbReference type="Proteomes" id="UP000732193">
    <property type="component" value="Unassembled WGS sequence"/>
</dbReference>
<dbReference type="EMBL" id="JAFBRM010000001">
    <property type="protein sequence ID" value="MBM1712697.1"/>
    <property type="molecule type" value="Genomic_DNA"/>
</dbReference>
<keyword evidence="3" id="KW-1185">Reference proteome</keyword>
<dbReference type="RefSeq" id="WP_203241304.1">
    <property type="nucleotide sequence ID" value="NZ_JAFBRH010000001.1"/>
</dbReference>
<evidence type="ECO:0000256" key="1">
    <source>
        <dbReference type="SAM" id="SignalP"/>
    </source>
</evidence>
<sequence>MKQHTFSLILCGAALLACAPLETYYKPGASVTDLNRDTTACEVAALRDVPVSFQIRRKPPVFVPGNRSCDAEGNCTGHHGYYIDGGVESYDPNVALRGRVELQCMADKGYVPVSIPPCPDRIAKATPAAATTRLPALTENSCVIRNKSGSFQIVNKG</sequence>
<gene>
    <name evidence="2" type="ORF">JQV55_03895</name>
</gene>
<keyword evidence="1" id="KW-0732">Signal</keyword>
<protein>
    <recommendedName>
        <fullName evidence="4">Translation initiation factor 2</fullName>
    </recommendedName>
</protein>
<dbReference type="AlphaFoldDB" id="A0AAE2VVT7"/>
<organism evidence="2 3">
    <name type="scientific">Sulfitobacter geojensis</name>
    <dbReference type="NCBI Taxonomy" id="1342299"/>
    <lineage>
        <taxon>Bacteria</taxon>
        <taxon>Pseudomonadati</taxon>
        <taxon>Pseudomonadota</taxon>
        <taxon>Alphaproteobacteria</taxon>
        <taxon>Rhodobacterales</taxon>
        <taxon>Roseobacteraceae</taxon>
        <taxon>Sulfitobacter</taxon>
    </lineage>
</organism>
<comment type="caution">
    <text evidence="2">The sequence shown here is derived from an EMBL/GenBank/DDBJ whole genome shotgun (WGS) entry which is preliminary data.</text>
</comment>
<feature type="signal peptide" evidence="1">
    <location>
        <begin position="1"/>
        <end position="19"/>
    </location>
</feature>